<dbReference type="Gene3D" id="3.40.50.720">
    <property type="entry name" value="NAD(P)-binding Rossmann-like Domain"/>
    <property type="match status" value="1"/>
</dbReference>
<name>A0A939FVM0_9ACTN</name>
<protein>
    <submittedName>
        <fullName evidence="2">SDR family oxidoreductase</fullName>
    </submittedName>
</protein>
<organism evidence="2 3">
    <name type="scientific">Streptomyces triculaminicus</name>
    <dbReference type="NCBI Taxonomy" id="2816232"/>
    <lineage>
        <taxon>Bacteria</taxon>
        <taxon>Bacillati</taxon>
        <taxon>Actinomycetota</taxon>
        <taxon>Actinomycetes</taxon>
        <taxon>Kitasatosporales</taxon>
        <taxon>Streptomycetaceae</taxon>
        <taxon>Streptomyces</taxon>
    </lineage>
</organism>
<dbReference type="Pfam" id="PF07993">
    <property type="entry name" value="NAD_binding_4"/>
    <property type="match status" value="1"/>
</dbReference>
<gene>
    <name evidence="2" type="ORF">J1792_33425</name>
</gene>
<proteinExistence type="predicted"/>
<dbReference type="Proteomes" id="UP000664781">
    <property type="component" value="Unassembled WGS sequence"/>
</dbReference>
<dbReference type="RefSeq" id="WP_207248972.1">
    <property type="nucleotide sequence ID" value="NZ_JAFMOF010000010.1"/>
</dbReference>
<evidence type="ECO:0000259" key="1">
    <source>
        <dbReference type="Pfam" id="PF07993"/>
    </source>
</evidence>
<keyword evidence="3" id="KW-1185">Reference proteome</keyword>
<evidence type="ECO:0000313" key="2">
    <source>
        <dbReference type="EMBL" id="MBO0657441.1"/>
    </source>
</evidence>
<feature type="domain" description="Thioester reductase (TE)" evidence="1">
    <location>
        <begin position="4"/>
        <end position="198"/>
    </location>
</feature>
<accession>A0A939FVM0</accession>
<sequence length="348" mass="37183">MIVITGATGFLGSHLLPHLLATGEPVTALVRDEPPSALRRLLRAVAAAGDGRALLDDLPSRVRFLRADLSAPALGLSGHEHRELAGAARQIWHCAALTTMTADPSLLRHVNVEGTRRVLELAGAAPRARLLHVSTAYVCGARQGLVREEDLDDGAGFLNPYEESKFAAERLVRSWAREHGRPVTVFRPSVLVSDRRRPPRTPRHPLSVLGRGLRLLAEEAGPPAPVGLAGSSAATTNLLPATYAARAMAAVAAAPPGHACDTYHVVHAVDTPVTDVLEAMSDVCPDLSVRLTADPRPLDARFAELTAGFHRYAASAVRFDRTRLDTVAPLPAPPPPVTRDYLRKALSS</sequence>
<comment type="caution">
    <text evidence="2">The sequence shown here is derived from an EMBL/GenBank/DDBJ whole genome shotgun (WGS) entry which is preliminary data.</text>
</comment>
<reference evidence="2" key="1">
    <citation type="submission" date="2021-03" db="EMBL/GenBank/DDBJ databases">
        <title>Streptomyces strains.</title>
        <authorList>
            <person name="Lund M.B."/>
            <person name="Toerring T."/>
        </authorList>
    </citation>
    <scope>NUCLEOTIDE SEQUENCE</scope>
    <source>
        <strain evidence="2">JCM 4242</strain>
    </source>
</reference>
<dbReference type="PANTHER" id="PTHR43000">
    <property type="entry name" value="DTDP-D-GLUCOSE 4,6-DEHYDRATASE-RELATED"/>
    <property type="match status" value="1"/>
</dbReference>
<dbReference type="AlphaFoldDB" id="A0A939FVM0"/>
<dbReference type="InterPro" id="IPR036291">
    <property type="entry name" value="NAD(P)-bd_dom_sf"/>
</dbReference>
<dbReference type="SUPFAM" id="SSF51735">
    <property type="entry name" value="NAD(P)-binding Rossmann-fold domains"/>
    <property type="match status" value="1"/>
</dbReference>
<dbReference type="EMBL" id="JAFMOF010000010">
    <property type="protein sequence ID" value="MBO0657441.1"/>
    <property type="molecule type" value="Genomic_DNA"/>
</dbReference>
<evidence type="ECO:0000313" key="3">
    <source>
        <dbReference type="Proteomes" id="UP000664781"/>
    </source>
</evidence>
<dbReference type="InterPro" id="IPR013120">
    <property type="entry name" value="FAR_NAD-bd"/>
</dbReference>